<evidence type="ECO:0000313" key="10">
    <source>
        <dbReference type="EMBL" id="CAJ1381570.1"/>
    </source>
</evidence>
<dbReference type="GO" id="GO:0097272">
    <property type="term" value="P:ammonium homeostasis"/>
    <property type="evidence" value="ECO:0007669"/>
    <property type="project" value="TreeGrafter"/>
</dbReference>
<feature type="transmembrane region" description="Helical" evidence="8">
    <location>
        <begin position="23"/>
        <end position="42"/>
    </location>
</feature>
<keyword evidence="11" id="KW-1185">Reference proteome</keyword>
<feature type="transmembrane region" description="Helical" evidence="8">
    <location>
        <begin position="371"/>
        <end position="388"/>
    </location>
</feature>
<dbReference type="Gene3D" id="1.10.3430.10">
    <property type="entry name" value="Ammonium transporter AmtB like domains"/>
    <property type="match status" value="1"/>
</dbReference>
<evidence type="ECO:0000256" key="8">
    <source>
        <dbReference type="RuleBase" id="RU362002"/>
    </source>
</evidence>
<feature type="transmembrane region" description="Helical" evidence="8">
    <location>
        <begin position="301"/>
        <end position="323"/>
    </location>
</feature>
<dbReference type="AlphaFoldDB" id="A0AA36MQE5"/>
<gene>
    <name evidence="10" type="ORF">EVOR1521_LOCUS9216</name>
</gene>
<sequence>ARDEQGNAWTSKWAANPSTMRRCWLFFVIVFWSAACAIENSVEELHSELAALRSEIQSLKLQEAQLNEPRHLAANSSITPSFLLAEVEGLKQHNFDVQESMDTLWLCVCGFVASLMHAGFAMLETGACRARSASSVLLKNVMNMCVGSVGWWLCGWALAYGDQIYGFIGTSGFATSNFLQSSGSLIQPAKICEEPNCVSKMVMWFYQWIFCTTCVSIVSGGVAERARTASYLCYSFAMSALIYPGVVAWTWGGGWLSSFLGVGFTDFAGSAVVHLTGGMGALTGAIMLGPRRGRFEDPAAFEAHSLPLVVMGTLILWFGWFGFNAGSTLSLHDASTAALAAQVAVNTVMSGAVGGVTVFFLRLLQAGRYDVSGLCNGILAGLVSITAGCANMTSFSAVCVGALGGGVYCIFSSLLVKLQIDDPVDASAVHGACGVWGTMAAVLFDWGVPQGHFHGLRGWTCASAPNCEKGILGSALLAQLITVVAILGWVLSLSLIILISASLAGQIRVEQRTEEAGVDHTEHAQVAYDLDGK</sequence>
<comment type="caution">
    <text evidence="10">The sequence shown here is derived from an EMBL/GenBank/DDBJ whole genome shotgun (WGS) entry which is preliminary data.</text>
</comment>
<dbReference type="PANTHER" id="PTHR11730:SF6">
    <property type="entry name" value="AMMONIUM TRANSPORTER"/>
    <property type="match status" value="1"/>
</dbReference>
<evidence type="ECO:0000256" key="7">
    <source>
        <dbReference type="ARBA" id="ARBA00023177"/>
    </source>
</evidence>
<feature type="transmembrane region" description="Helical" evidence="8">
    <location>
        <begin position="205"/>
        <end position="224"/>
    </location>
</feature>
<dbReference type="InterPro" id="IPR018047">
    <property type="entry name" value="Ammonium_transpt_CS"/>
</dbReference>
<dbReference type="PROSITE" id="PS01219">
    <property type="entry name" value="AMMONIUM_TRANSP"/>
    <property type="match status" value="1"/>
</dbReference>
<dbReference type="PANTHER" id="PTHR11730">
    <property type="entry name" value="AMMONIUM TRANSPORTER"/>
    <property type="match status" value="1"/>
</dbReference>
<accession>A0AA36MQE5</accession>
<evidence type="ECO:0000256" key="2">
    <source>
        <dbReference type="ARBA" id="ARBA00005887"/>
    </source>
</evidence>
<evidence type="ECO:0000313" key="11">
    <source>
        <dbReference type="Proteomes" id="UP001178507"/>
    </source>
</evidence>
<keyword evidence="3 8" id="KW-0813">Transport</keyword>
<proteinExistence type="inferred from homology"/>
<keyword evidence="6 8" id="KW-0472">Membrane</keyword>
<dbReference type="Pfam" id="PF00909">
    <property type="entry name" value="Ammonium_transp"/>
    <property type="match status" value="1"/>
</dbReference>
<comment type="similarity">
    <text evidence="2 8">Belongs to the ammonia transporter channel (TC 1.A.11.2) family.</text>
</comment>
<feature type="transmembrane region" description="Helical" evidence="8">
    <location>
        <begin position="480"/>
        <end position="504"/>
    </location>
</feature>
<dbReference type="GO" id="GO:0005886">
    <property type="term" value="C:plasma membrane"/>
    <property type="evidence" value="ECO:0007669"/>
    <property type="project" value="UniProtKB-SubCell"/>
</dbReference>
<dbReference type="InterPro" id="IPR001905">
    <property type="entry name" value="Ammonium_transpt"/>
</dbReference>
<dbReference type="NCBIfam" id="TIGR00836">
    <property type="entry name" value="amt"/>
    <property type="match status" value="1"/>
</dbReference>
<name>A0AA36MQE5_9DINO</name>
<dbReference type="InterPro" id="IPR024041">
    <property type="entry name" value="NH4_transpt_AmtB-like_dom"/>
</dbReference>
<keyword evidence="5 8" id="KW-1133">Transmembrane helix</keyword>
<evidence type="ECO:0000256" key="3">
    <source>
        <dbReference type="ARBA" id="ARBA00022448"/>
    </source>
</evidence>
<feature type="transmembrane region" description="Helical" evidence="8">
    <location>
        <begin position="271"/>
        <end position="289"/>
    </location>
</feature>
<protein>
    <recommendedName>
        <fullName evidence="8">Ammonium transporter</fullName>
    </recommendedName>
</protein>
<feature type="transmembrane region" description="Helical" evidence="8">
    <location>
        <begin position="428"/>
        <end position="448"/>
    </location>
</feature>
<feature type="transmembrane region" description="Helical" evidence="8">
    <location>
        <begin position="394"/>
        <end position="416"/>
    </location>
</feature>
<dbReference type="SUPFAM" id="SSF111352">
    <property type="entry name" value="Ammonium transporter"/>
    <property type="match status" value="1"/>
</dbReference>
<keyword evidence="7 8" id="KW-0924">Ammonia transport</keyword>
<feature type="transmembrane region" description="Helical" evidence="8">
    <location>
        <begin position="231"/>
        <end position="251"/>
    </location>
</feature>
<evidence type="ECO:0000259" key="9">
    <source>
        <dbReference type="Pfam" id="PF00909"/>
    </source>
</evidence>
<keyword evidence="4 8" id="KW-0812">Transmembrane</keyword>
<feature type="transmembrane region" description="Helical" evidence="8">
    <location>
        <begin position="343"/>
        <end position="364"/>
    </location>
</feature>
<dbReference type="EMBL" id="CAUJNA010000822">
    <property type="protein sequence ID" value="CAJ1381570.1"/>
    <property type="molecule type" value="Genomic_DNA"/>
</dbReference>
<feature type="transmembrane region" description="Helical" evidence="8">
    <location>
        <begin position="103"/>
        <end position="123"/>
    </location>
</feature>
<evidence type="ECO:0000256" key="5">
    <source>
        <dbReference type="ARBA" id="ARBA00022989"/>
    </source>
</evidence>
<comment type="subcellular location">
    <subcellularLocation>
        <location evidence="8">Cell membrane</location>
        <topology evidence="8">Multi-pass membrane protein</topology>
    </subcellularLocation>
    <subcellularLocation>
        <location evidence="1">Membrane</location>
        <topology evidence="1">Multi-pass membrane protein</topology>
    </subcellularLocation>
</comment>
<organism evidence="10 11">
    <name type="scientific">Effrenium voratum</name>
    <dbReference type="NCBI Taxonomy" id="2562239"/>
    <lineage>
        <taxon>Eukaryota</taxon>
        <taxon>Sar</taxon>
        <taxon>Alveolata</taxon>
        <taxon>Dinophyceae</taxon>
        <taxon>Suessiales</taxon>
        <taxon>Symbiodiniaceae</taxon>
        <taxon>Effrenium</taxon>
    </lineage>
</organism>
<dbReference type="InterPro" id="IPR029020">
    <property type="entry name" value="Ammonium/urea_transptr"/>
</dbReference>
<evidence type="ECO:0000256" key="6">
    <source>
        <dbReference type="ARBA" id="ARBA00023136"/>
    </source>
</evidence>
<evidence type="ECO:0000256" key="1">
    <source>
        <dbReference type="ARBA" id="ARBA00004141"/>
    </source>
</evidence>
<feature type="transmembrane region" description="Helical" evidence="8">
    <location>
        <begin position="144"/>
        <end position="161"/>
    </location>
</feature>
<feature type="domain" description="Ammonium transporter AmtB-like" evidence="9">
    <location>
        <begin position="104"/>
        <end position="528"/>
    </location>
</feature>
<dbReference type="Proteomes" id="UP001178507">
    <property type="component" value="Unassembled WGS sequence"/>
</dbReference>
<dbReference type="GO" id="GO:0008519">
    <property type="term" value="F:ammonium channel activity"/>
    <property type="evidence" value="ECO:0007669"/>
    <property type="project" value="InterPro"/>
</dbReference>
<reference evidence="10" key="1">
    <citation type="submission" date="2023-08" db="EMBL/GenBank/DDBJ databases">
        <authorList>
            <person name="Chen Y."/>
            <person name="Shah S."/>
            <person name="Dougan E. K."/>
            <person name="Thang M."/>
            <person name="Chan C."/>
        </authorList>
    </citation>
    <scope>NUCLEOTIDE SEQUENCE</scope>
</reference>
<evidence type="ECO:0000256" key="4">
    <source>
        <dbReference type="ARBA" id="ARBA00022692"/>
    </source>
</evidence>
<feature type="non-terminal residue" evidence="10">
    <location>
        <position position="1"/>
    </location>
</feature>